<feature type="transmembrane region" description="Helical" evidence="2">
    <location>
        <begin position="113"/>
        <end position="135"/>
    </location>
</feature>
<dbReference type="Gene3D" id="1.20.1250.20">
    <property type="entry name" value="MFS general substrate transporter like domains"/>
    <property type="match status" value="1"/>
</dbReference>
<dbReference type="RefSeq" id="WP_085106651.1">
    <property type="nucleotide sequence ID" value="NZ_FXAC01000006.1"/>
</dbReference>
<protein>
    <submittedName>
        <fullName evidence="3">Uncharacterized protein</fullName>
    </submittedName>
</protein>
<evidence type="ECO:0000256" key="2">
    <source>
        <dbReference type="SAM" id="Phobius"/>
    </source>
</evidence>
<keyword evidence="2" id="KW-0812">Transmembrane</keyword>
<reference evidence="4" key="1">
    <citation type="submission" date="2017-04" db="EMBL/GenBank/DDBJ databases">
        <authorList>
            <person name="Varghese N."/>
            <person name="Submissions S."/>
        </authorList>
    </citation>
    <scope>NUCLEOTIDE SEQUENCE [LARGE SCALE GENOMIC DNA]</scope>
    <source>
        <strain evidence="4">NIO-1021</strain>
    </source>
</reference>
<evidence type="ECO:0000313" key="3">
    <source>
        <dbReference type="EMBL" id="SMF03729.1"/>
    </source>
</evidence>
<gene>
    <name evidence="3" type="ORF">SAMN06296028_10663</name>
</gene>
<keyword evidence="4" id="KW-1185">Reference proteome</keyword>
<feature type="transmembrane region" description="Helical" evidence="2">
    <location>
        <begin position="147"/>
        <end position="170"/>
    </location>
</feature>
<evidence type="ECO:0000256" key="1">
    <source>
        <dbReference type="SAM" id="MobiDB-lite"/>
    </source>
</evidence>
<sequence>MFLGGGTAEDRLPYMNHHPKFGIREEALEAGVRTEVQMALNDPRSTPAYDGHPTMNLTSTQKGIFVTLVPAAPELPGDGAASSSAAAGTEEGANSSAKKDVSILDAWKNRNSLVLGLCLLLNNLVGVGLLTWLATMYSQQFWITPAGWQYMVVMLGYGLSVWIATSTGPGVVKKWFENNEKVFMLIMFVIGAIVDAGGGTRPRSWYWVHCSCSVVSLRSCSGNPAPRSIRRVRARRGPMRTPRHTRANPTRAWTRPRAPRADPTPGGEPRRERARQATVAATRPLAVVACSASR</sequence>
<dbReference type="SUPFAM" id="SSF103473">
    <property type="entry name" value="MFS general substrate transporter"/>
    <property type="match status" value="1"/>
</dbReference>
<proteinExistence type="predicted"/>
<dbReference type="Proteomes" id="UP000192929">
    <property type="component" value="Unassembled WGS sequence"/>
</dbReference>
<feature type="region of interest" description="Disordered" evidence="1">
    <location>
        <begin position="229"/>
        <end position="280"/>
    </location>
</feature>
<accession>A0A1X7CVT7</accession>
<evidence type="ECO:0000313" key="4">
    <source>
        <dbReference type="Proteomes" id="UP000192929"/>
    </source>
</evidence>
<feature type="compositionally biased region" description="Low complexity" evidence="1">
    <location>
        <begin position="247"/>
        <end position="265"/>
    </location>
</feature>
<dbReference type="AlphaFoldDB" id="A0A1X7CVT7"/>
<organism evidence="3 4">
    <name type="scientific">Kocuria marina subsp. indica</name>
    <dbReference type="NCBI Taxonomy" id="1049583"/>
    <lineage>
        <taxon>Bacteria</taxon>
        <taxon>Bacillati</taxon>
        <taxon>Actinomycetota</taxon>
        <taxon>Actinomycetes</taxon>
        <taxon>Micrococcales</taxon>
        <taxon>Micrococcaceae</taxon>
        <taxon>Kocuria</taxon>
    </lineage>
</organism>
<keyword evidence="2" id="KW-0472">Membrane</keyword>
<dbReference type="InterPro" id="IPR036259">
    <property type="entry name" value="MFS_trans_sf"/>
</dbReference>
<dbReference type="EMBL" id="FXAC01000006">
    <property type="protein sequence ID" value="SMF03729.1"/>
    <property type="molecule type" value="Genomic_DNA"/>
</dbReference>
<feature type="compositionally biased region" description="Basic residues" evidence="1">
    <location>
        <begin position="229"/>
        <end position="246"/>
    </location>
</feature>
<keyword evidence="2" id="KW-1133">Transmembrane helix</keyword>
<name>A0A1X7CVT7_9MICC</name>